<proteinExistence type="predicted"/>
<dbReference type="InterPro" id="IPR013149">
    <property type="entry name" value="ADH-like_C"/>
</dbReference>
<dbReference type="InterPro" id="IPR020843">
    <property type="entry name" value="ER"/>
</dbReference>
<feature type="domain" description="Enoyl reductase (ER)" evidence="4">
    <location>
        <begin position="24"/>
        <end position="359"/>
    </location>
</feature>
<dbReference type="PANTHER" id="PTHR48106">
    <property type="entry name" value="QUINONE OXIDOREDUCTASE PIG3-RELATED"/>
    <property type="match status" value="1"/>
</dbReference>
<accession>A0A7I7KZQ2</accession>
<evidence type="ECO:0000259" key="4">
    <source>
        <dbReference type="SMART" id="SM00829"/>
    </source>
</evidence>
<evidence type="ECO:0000256" key="3">
    <source>
        <dbReference type="SAM" id="MobiDB-lite"/>
    </source>
</evidence>
<dbReference type="KEGG" id="mcoo:MCOO_32920"/>
<sequence length="494" mass="53275">MPDLPAGNGEGDARVKAWLWDGAAGIEHIRLEETPDPVPGDGEVILKVDYAALNPADRMMAERRYPYPVYPPAPHVLGRDRIGTVVRIGAGVDDVRVGDQRVLLRSQVGLFRWGMFAEQVSVPANVLAELPPGWTPEQCAGAAVVYLSAYRALTMWEPLEPESVVLVTGGSGGVGVATVQLATAMGHTVIALSRSPEKQQRLAELGATFTLNPEDPHWPDRAKELVGPRGVKLAVDTIGGTQLPAVIETMGDHGRLSLVGQLGGVVPNFDTGTLFSRWLKIGAMALSMYTPEQHRGAWHDTTCSTSWHDRMHDHSSTAYSHSIRFTASLRPPHQRADGQGGAQGAALSTRSNGRGKEMFSGAAERHNADVVVGVLRHHRPDPGYRCITYPPDGVGQAVHVVVDRLAAALDQSVGVDHQTMPGLQLEELVDVRADLTHLEVRLTYDREHTARLDAAGDMDRFASTVVEIDGRADRDEVIGALGLRVFTGHPVTAS</sequence>
<name>A0A7I7KZQ2_9MYCO</name>
<organism evidence="5 6">
    <name type="scientific">Mycobacterium cookii</name>
    <dbReference type="NCBI Taxonomy" id="1775"/>
    <lineage>
        <taxon>Bacteria</taxon>
        <taxon>Bacillati</taxon>
        <taxon>Actinomycetota</taxon>
        <taxon>Actinomycetes</taxon>
        <taxon>Mycobacteriales</taxon>
        <taxon>Mycobacteriaceae</taxon>
        <taxon>Mycobacterium</taxon>
    </lineage>
</organism>
<feature type="region of interest" description="Disordered" evidence="3">
    <location>
        <begin position="333"/>
        <end position="356"/>
    </location>
</feature>
<keyword evidence="1" id="KW-0521">NADP</keyword>
<gene>
    <name evidence="5" type="ORF">MCOO_32920</name>
</gene>
<dbReference type="Pfam" id="PF08240">
    <property type="entry name" value="ADH_N"/>
    <property type="match status" value="1"/>
</dbReference>
<dbReference type="Pfam" id="PF00107">
    <property type="entry name" value="ADH_zinc_N"/>
    <property type="match status" value="1"/>
</dbReference>
<dbReference type="GO" id="GO:0070402">
    <property type="term" value="F:NADPH binding"/>
    <property type="evidence" value="ECO:0007669"/>
    <property type="project" value="TreeGrafter"/>
</dbReference>
<evidence type="ECO:0000313" key="6">
    <source>
        <dbReference type="Proteomes" id="UP000465866"/>
    </source>
</evidence>
<dbReference type="Gene3D" id="3.90.180.10">
    <property type="entry name" value="Medium-chain alcohol dehydrogenases, catalytic domain"/>
    <property type="match status" value="1"/>
</dbReference>
<dbReference type="PANTHER" id="PTHR48106:SF18">
    <property type="entry name" value="QUINONE OXIDOREDUCTASE PIG3"/>
    <property type="match status" value="1"/>
</dbReference>
<keyword evidence="2" id="KW-0560">Oxidoreductase</keyword>
<dbReference type="Gene3D" id="3.40.50.720">
    <property type="entry name" value="NAD(P)-binding Rossmann-like Domain"/>
    <property type="match status" value="1"/>
</dbReference>
<dbReference type="EMBL" id="AP022569">
    <property type="protein sequence ID" value="BBX47277.1"/>
    <property type="molecule type" value="Genomic_DNA"/>
</dbReference>
<protein>
    <recommendedName>
        <fullName evidence="4">Enoyl reductase (ER) domain-containing protein</fullName>
    </recommendedName>
</protein>
<reference evidence="5 6" key="1">
    <citation type="journal article" date="2019" name="Emerg. Microbes Infect.">
        <title>Comprehensive subspecies identification of 175 nontuberculous mycobacteria species based on 7547 genomic profiles.</title>
        <authorList>
            <person name="Matsumoto Y."/>
            <person name="Kinjo T."/>
            <person name="Motooka D."/>
            <person name="Nabeya D."/>
            <person name="Jung N."/>
            <person name="Uechi K."/>
            <person name="Horii T."/>
            <person name="Iida T."/>
            <person name="Fujita J."/>
            <person name="Nakamura S."/>
        </authorList>
    </citation>
    <scope>NUCLEOTIDE SEQUENCE [LARGE SCALE GENOMIC DNA]</scope>
    <source>
        <strain evidence="5 6">JCM 12404</strain>
    </source>
</reference>
<dbReference type="GO" id="GO:0016651">
    <property type="term" value="F:oxidoreductase activity, acting on NAD(P)H"/>
    <property type="evidence" value="ECO:0007669"/>
    <property type="project" value="TreeGrafter"/>
</dbReference>
<keyword evidence="6" id="KW-1185">Reference proteome</keyword>
<dbReference type="InterPro" id="IPR036291">
    <property type="entry name" value="NAD(P)-bd_dom_sf"/>
</dbReference>
<dbReference type="AlphaFoldDB" id="A0A7I7KZQ2"/>
<dbReference type="SUPFAM" id="SSF51735">
    <property type="entry name" value="NAD(P)-binding Rossmann-fold domains"/>
    <property type="match status" value="1"/>
</dbReference>
<dbReference type="SMART" id="SM00829">
    <property type="entry name" value="PKS_ER"/>
    <property type="match status" value="1"/>
</dbReference>
<evidence type="ECO:0000256" key="2">
    <source>
        <dbReference type="ARBA" id="ARBA00023002"/>
    </source>
</evidence>
<dbReference type="Proteomes" id="UP000465866">
    <property type="component" value="Chromosome"/>
</dbReference>
<evidence type="ECO:0000256" key="1">
    <source>
        <dbReference type="ARBA" id="ARBA00022857"/>
    </source>
</evidence>
<dbReference type="InterPro" id="IPR013154">
    <property type="entry name" value="ADH-like_N"/>
</dbReference>
<evidence type="ECO:0000313" key="5">
    <source>
        <dbReference type="EMBL" id="BBX47277.1"/>
    </source>
</evidence>
<dbReference type="InterPro" id="IPR011032">
    <property type="entry name" value="GroES-like_sf"/>
</dbReference>
<dbReference type="SUPFAM" id="SSF50129">
    <property type="entry name" value="GroES-like"/>
    <property type="match status" value="1"/>
</dbReference>